<sequence>MDWESLSLYPPMDVYDYYTSRLSIACNEILSRIRDHSYGLDAYFLESVIDRIFNDPQIDLLSVLPRPVSDVGVEYDQVVEVVGTKSVAFKVPLQSSHWLYSRD</sequence>
<dbReference type="WBParaSite" id="GPUH_0002468101-mRNA-1">
    <property type="protein sequence ID" value="GPUH_0002468101-mRNA-1"/>
    <property type="gene ID" value="GPUH_0002468101"/>
</dbReference>
<reference evidence="3" key="1">
    <citation type="submission" date="2016-06" db="UniProtKB">
        <authorList>
            <consortium name="WormBaseParasite"/>
        </authorList>
    </citation>
    <scope>IDENTIFICATION</scope>
</reference>
<accession>A0A183EUL0</accession>
<reference evidence="1 2" key="2">
    <citation type="submission" date="2018-11" db="EMBL/GenBank/DDBJ databases">
        <authorList>
            <consortium name="Pathogen Informatics"/>
        </authorList>
    </citation>
    <scope>NUCLEOTIDE SEQUENCE [LARGE SCALE GENOMIC DNA]</scope>
</reference>
<proteinExistence type="predicted"/>
<dbReference type="EMBL" id="UYRT01101953">
    <property type="protein sequence ID" value="VDN43138.1"/>
    <property type="molecule type" value="Genomic_DNA"/>
</dbReference>
<keyword evidence="2" id="KW-1185">Reference proteome</keyword>
<organism evidence="3">
    <name type="scientific">Gongylonema pulchrum</name>
    <dbReference type="NCBI Taxonomy" id="637853"/>
    <lineage>
        <taxon>Eukaryota</taxon>
        <taxon>Metazoa</taxon>
        <taxon>Ecdysozoa</taxon>
        <taxon>Nematoda</taxon>
        <taxon>Chromadorea</taxon>
        <taxon>Rhabditida</taxon>
        <taxon>Spirurina</taxon>
        <taxon>Spiruromorpha</taxon>
        <taxon>Spiruroidea</taxon>
        <taxon>Gongylonematidae</taxon>
        <taxon>Gongylonema</taxon>
    </lineage>
</organism>
<evidence type="ECO:0000313" key="1">
    <source>
        <dbReference type="EMBL" id="VDN43138.1"/>
    </source>
</evidence>
<dbReference type="Proteomes" id="UP000271098">
    <property type="component" value="Unassembled WGS sequence"/>
</dbReference>
<evidence type="ECO:0000313" key="2">
    <source>
        <dbReference type="Proteomes" id="UP000271098"/>
    </source>
</evidence>
<gene>
    <name evidence="1" type="ORF">GPUH_LOCUS24652</name>
</gene>
<evidence type="ECO:0000313" key="3">
    <source>
        <dbReference type="WBParaSite" id="GPUH_0002468101-mRNA-1"/>
    </source>
</evidence>
<dbReference type="AlphaFoldDB" id="A0A183EUL0"/>
<name>A0A183EUL0_9BILA</name>
<protein>
    <submittedName>
        <fullName evidence="3">Mab-21 domain-containing protein</fullName>
    </submittedName>
</protein>